<reference evidence="2" key="1">
    <citation type="submission" date="2021-06" db="EMBL/GenBank/DDBJ databases">
        <authorList>
            <person name="Hodson N. C."/>
            <person name="Mongue J. A."/>
            <person name="Jaron S. K."/>
        </authorList>
    </citation>
    <scope>NUCLEOTIDE SEQUENCE</scope>
</reference>
<feature type="compositionally biased region" description="Polar residues" evidence="1">
    <location>
        <begin position="1"/>
        <end position="18"/>
    </location>
</feature>
<protein>
    <submittedName>
        <fullName evidence="2">Uncharacterized protein</fullName>
    </submittedName>
</protein>
<organism evidence="2 3">
    <name type="scientific">Allacma fusca</name>
    <dbReference type="NCBI Taxonomy" id="39272"/>
    <lineage>
        <taxon>Eukaryota</taxon>
        <taxon>Metazoa</taxon>
        <taxon>Ecdysozoa</taxon>
        <taxon>Arthropoda</taxon>
        <taxon>Hexapoda</taxon>
        <taxon>Collembola</taxon>
        <taxon>Symphypleona</taxon>
        <taxon>Sminthuridae</taxon>
        <taxon>Allacma</taxon>
    </lineage>
</organism>
<accession>A0A8J2NMC8</accession>
<dbReference type="EMBL" id="CAJVCH010008846">
    <property type="protein sequence ID" value="CAG7664876.1"/>
    <property type="molecule type" value="Genomic_DNA"/>
</dbReference>
<proteinExistence type="predicted"/>
<feature type="compositionally biased region" description="Polar residues" evidence="1">
    <location>
        <begin position="56"/>
        <end position="67"/>
    </location>
</feature>
<keyword evidence="3" id="KW-1185">Reference proteome</keyword>
<comment type="caution">
    <text evidence="2">The sequence shown here is derived from an EMBL/GenBank/DDBJ whole genome shotgun (WGS) entry which is preliminary data.</text>
</comment>
<feature type="region of interest" description="Disordered" evidence="1">
    <location>
        <begin position="1"/>
        <end position="23"/>
    </location>
</feature>
<evidence type="ECO:0000313" key="2">
    <source>
        <dbReference type="EMBL" id="CAG7664876.1"/>
    </source>
</evidence>
<feature type="region of interest" description="Disordered" evidence="1">
    <location>
        <begin position="56"/>
        <end position="86"/>
    </location>
</feature>
<dbReference type="AlphaFoldDB" id="A0A8J2NMC8"/>
<dbReference type="Proteomes" id="UP000708208">
    <property type="component" value="Unassembled WGS sequence"/>
</dbReference>
<name>A0A8J2NMC8_9HEXA</name>
<evidence type="ECO:0000313" key="3">
    <source>
        <dbReference type="Proteomes" id="UP000708208"/>
    </source>
</evidence>
<gene>
    <name evidence="2" type="ORF">AFUS01_LOCUS1592</name>
</gene>
<sequence>MPNKQDSPNRTIPQTNSDPHIRGGHVYEKQEQELQLKKVTKHTDSCIRKYTPRTFGTFNSNSSQVTSHKQHRPAHQRYGLGMQLEH</sequence>
<evidence type="ECO:0000256" key="1">
    <source>
        <dbReference type="SAM" id="MobiDB-lite"/>
    </source>
</evidence>